<dbReference type="GO" id="GO:0015179">
    <property type="term" value="F:L-amino acid transmembrane transporter activity"/>
    <property type="evidence" value="ECO:0007669"/>
    <property type="project" value="TreeGrafter"/>
</dbReference>
<dbReference type="VEuPathDB" id="FungiDB:A1Q1_04019"/>
<feature type="transmembrane region" description="Helical" evidence="7">
    <location>
        <begin position="173"/>
        <end position="194"/>
    </location>
</feature>
<comment type="caution">
    <text evidence="9">The sequence shown here is derived from an EMBL/GenBank/DDBJ whole genome shotgun (WGS) entry which is preliminary data.</text>
</comment>
<evidence type="ECO:0000256" key="2">
    <source>
        <dbReference type="ARBA" id="ARBA00008066"/>
    </source>
</evidence>
<dbReference type="EMBL" id="ALBS01000261">
    <property type="protein sequence ID" value="EJT47161.1"/>
    <property type="molecule type" value="Genomic_DNA"/>
</dbReference>
<dbReference type="OrthoDB" id="40134at2759"/>
<protein>
    <submittedName>
        <fullName evidence="9">Amino acid transporter, putative</fullName>
    </submittedName>
</protein>
<dbReference type="FunFam" id="1.20.1740.10:FF:000039">
    <property type="entry name" value="Neutral amino acid transporter (Eurofung)"/>
    <property type="match status" value="1"/>
</dbReference>
<evidence type="ECO:0000256" key="4">
    <source>
        <dbReference type="ARBA" id="ARBA00022989"/>
    </source>
</evidence>
<evidence type="ECO:0000256" key="5">
    <source>
        <dbReference type="ARBA" id="ARBA00023136"/>
    </source>
</evidence>
<dbReference type="Proteomes" id="UP000002748">
    <property type="component" value="Unassembled WGS sequence"/>
</dbReference>
<dbReference type="RefSeq" id="XP_014177871.1">
    <property type="nucleotide sequence ID" value="XM_014322396.1"/>
</dbReference>
<feature type="transmembrane region" description="Helical" evidence="7">
    <location>
        <begin position="206"/>
        <end position="228"/>
    </location>
</feature>
<dbReference type="KEGG" id="tasa:A1Q1_04019"/>
<feature type="compositionally biased region" description="Polar residues" evidence="6">
    <location>
        <begin position="22"/>
        <end position="32"/>
    </location>
</feature>
<dbReference type="InterPro" id="IPR013057">
    <property type="entry name" value="AA_transpt_TM"/>
</dbReference>
<feature type="region of interest" description="Disordered" evidence="6">
    <location>
        <begin position="1"/>
        <end position="32"/>
    </location>
</feature>
<feature type="transmembrane region" description="Helical" evidence="7">
    <location>
        <begin position="68"/>
        <end position="92"/>
    </location>
</feature>
<dbReference type="PANTHER" id="PTHR22950:SF683">
    <property type="entry name" value="AMINO ACID TRANSPORTER (EUROFUNG)"/>
    <property type="match status" value="1"/>
</dbReference>
<name>J5SRN6_TRIAS</name>
<dbReference type="GeneID" id="25987532"/>
<feature type="transmembrane region" description="Helical" evidence="7">
    <location>
        <begin position="147"/>
        <end position="167"/>
    </location>
</feature>
<dbReference type="GO" id="GO:0016020">
    <property type="term" value="C:membrane"/>
    <property type="evidence" value="ECO:0007669"/>
    <property type="project" value="UniProtKB-SubCell"/>
</dbReference>
<evidence type="ECO:0000256" key="1">
    <source>
        <dbReference type="ARBA" id="ARBA00004141"/>
    </source>
</evidence>
<organism evidence="9 10">
    <name type="scientific">Trichosporon asahii var. asahii (strain ATCC 90039 / CBS 2479 / JCM 2466 / KCTC 7840 / NBRC 103889/ NCYC 2677 / UAMH 7654)</name>
    <name type="common">Yeast</name>
    <dbReference type="NCBI Taxonomy" id="1186058"/>
    <lineage>
        <taxon>Eukaryota</taxon>
        <taxon>Fungi</taxon>
        <taxon>Dikarya</taxon>
        <taxon>Basidiomycota</taxon>
        <taxon>Agaricomycotina</taxon>
        <taxon>Tremellomycetes</taxon>
        <taxon>Trichosporonales</taxon>
        <taxon>Trichosporonaceae</taxon>
        <taxon>Trichosporon</taxon>
    </lineage>
</organism>
<feature type="domain" description="Amino acid transporter transmembrane" evidence="8">
    <location>
        <begin position="67"/>
        <end position="464"/>
    </location>
</feature>
<dbReference type="HOGENOM" id="CLU_027816_3_1_1"/>
<comment type="similarity">
    <text evidence="2">Belongs to the amino acid/polyamine transporter 2 family.</text>
</comment>
<evidence type="ECO:0000256" key="6">
    <source>
        <dbReference type="SAM" id="MobiDB-lite"/>
    </source>
</evidence>
<keyword evidence="3 7" id="KW-0812">Transmembrane</keyword>
<keyword evidence="4 7" id="KW-1133">Transmembrane helix</keyword>
<evidence type="ECO:0000313" key="9">
    <source>
        <dbReference type="EMBL" id="EJT47161.1"/>
    </source>
</evidence>
<dbReference type="Pfam" id="PF01490">
    <property type="entry name" value="Aa_trans"/>
    <property type="match status" value="1"/>
</dbReference>
<dbReference type="Gene3D" id="1.20.1740.10">
    <property type="entry name" value="Amino acid/polyamine transporter I"/>
    <property type="match status" value="1"/>
</dbReference>
<feature type="transmembrane region" description="Helical" evidence="7">
    <location>
        <begin position="98"/>
        <end position="119"/>
    </location>
</feature>
<feature type="transmembrane region" description="Helical" evidence="7">
    <location>
        <begin position="402"/>
        <end position="424"/>
    </location>
</feature>
<evidence type="ECO:0000256" key="3">
    <source>
        <dbReference type="ARBA" id="ARBA00022692"/>
    </source>
</evidence>
<feature type="transmembrane region" description="Helical" evidence="7">
    <location>
        <begin position="248"/>
        <end position="269"/>
    </location>
</feature>
<evidence type="ECO:0000256" key="7">
    <source>
        <dbReference type="SAM" id="Phobius"/>
    </source>
</evidence>
<evidence type="ECO:0000259" key="8">
    <source>
        <dbReference type="Pfam" id="PF01490"/>
    </source>
</evidence>
<proteinExistence type="inferred from homology"/>
<comment type="subcellular location">
    <subcellularLocation>
        <location evidence="1">Membrane</location>
        <topology evidence="1">Multi-pass membrane protein</topology>
    </subcellularLocation>
</comment>
<gene>
    <name evidence="9" type="ORF">A1Q1_04019</name>
</gene>
<reference evidence="9 10" key="1">
    <citation type="journal article" date="2012" name="Eukaryot. Cell">
        <title>Draft genome sequence of CBS 2479, the standard type strain of Trichosporon asahii.</title>
        <authorList>
            <person name="Yang R.Y."/>
            <person name="Li H.T."/>
            <person name="Zhu H."/>
            <person name="Zhou G.P."/>
            <person name="Wang M."/>
            <person name="Wang L."/>
        </authorList>
    </citation>
    <scope>NUCLEOTIDE SEQUENCE [LARGE SCALE GENOMIC DNA]</scope>
    <source>
        <strain evidence="10">ATCC 90039 / CBS 2479 / JCM 2466 / KCTC 7840 / NCYC 2677 / UAMH 7654</strain>
    </source>
</reference>
<dbReference type="PANTHER" id="PTHR22950">
    <property type="entry name" value="AMINO ACID TRANSPORTER"/>
    <property type="match status" value="1"/>
</dbReference>
<keyword evidence="5 7" id="KW-0472">Membrane</keyword>
<feature type="transmembrane region" description="Helical" evidence="7">
    <location>
        <begin position="444"/>
        <end position="470"/>
    </location>
</feature>
<dbReference type="AlphaFoldDB" id="J5SRN6"/>
<sequence>MTEKKKAGLFHSSSEKKRFDDNSSGASVTNPDNIEAYPSVKTQIAADDRRHDAVFGEITEKGPDYRNVGWLGATVLMIKSAFGLGVLSIPFVFQAVGIVPGIILIIVIEAIVTWSAWVLGEFKLAHRDTYSLADVGRTLGGRVGEEFFTLAVCICMLFFSGSGMVGVTTALNAVSTHATCTAVWMVVVFVVSFAAASIRTLGNITWLGWVGLISILSAVLVMTISVGVQDRPYDAPKAPAPWDKDFKVVVPTTFANGISAVATILFAAAGTPTYFGIISEMRNPRLYKRAMLINQAFVTTVYIVIASVVYWYCGKYVTQPALGSAGPLMKKIAYGLSIPGLFFSVFLWIHIPAKFIFVRLLRGSRHLNANTPTHWATWVGLAFLGTTIAYIIASAIPILDSIISLVGALIAPTLCIIPFGFMYLHLNVRYRRWSDLPLSTKIGAIWACIVILIGLFITVAGTYGAVVTIINQPGDGKPWSCADNSNSV</sequence>
<accession>J5SRN6</accession>
<evidence type="ECO:0000313" key="10">
    <source>
        <dbReference type="Proteomes" id="UP000002748"/>
    </source>
</evidence>
<feature type="transmembrane region" description="Helical" evidence="7">
    <location>
        <begin position="374"/>
        <end position="396"/>
    </location>
</feature>
<feature type="transmembrane region" description="Helical" evidence="7">
    <location>
        <begin position="290"/>
        <end position="312"/>
    </location>
</feature>
<feature type="transmembrane region" description="Helical" evidence="7">
    <location>
        <begin position="332"/>
        <end position="353"/>
    </location>
</feature>